<dbReference type="Proteomes" id="UP000024635">
    <property type="component" value="Unassembled WGS sequence"/>
</dbReference>
<dbReference type="EMBL" id="JARK01001454">
    <property type="protein sequence ID" value="EYC00026.1"/>
    <property type="molecule type" value="Genomic_DNA"/>
</dbReference>
<keyword evidence="2" id="KW-1185">Reference proteome</keyword>
<name>A0A016TBI7_9BILA</name>
<dbReference type="AlphaFoldDB" id="A0A016TBI7"/>
<organism evidence="1 2">
    <name type="scientific">Ancylostoma ceylanicum</name>
    <dbReference type="NCBI Taxonomy" id="53326"/>
    <lineage>
        <taxon>Eukaryota</taxon>
        <taxon>Metazoa</taxon>
        <taxon>Ecdysozoa</taxon>
        <taxon>Nematoda</taxon>
        <taxon>Chromadorea</taxon>
        <taxon>Rhabditida</taxon>
        <taxon>Rhabditina</taxon>
        <taxon>Rhabditomorpha</taxon>
        <taxon>Strongyloidea</taxon>
        <taxon>Ancylostomatidae</taxon>
        <taxon>Ancylostomatinae</taxon>
        <taxon>Ancylostoma</taxon>
    </lineage>
</organism>
<evidence type="ECO:0000313" key="1">
    <source>
        <dbReference type="EMBL" id="EYC00026.1"/>
    </source>
</evidence>
<evidence type="ECO:0000313" key="2">
    <source>
        <dbReference type="Proteomes" id="UP000024635"/>
    </source>
</evidence>
<comment type="caution">
    <text evidence="1">The sequence shown here is derived from an EMBL/GenBank/DDBJ whole genome shotgun (WGS) entry which is preliminary data.</text>
</comment>
<sequence length="111" mass="12253">MTYPVLTYVLALLHGTSPSGIFDGSTCLLASQSEHSSVKISSTRASFLIRSLCQSLDRVSNNSERLKPTKKPAILRCASLHVSRTSYSAEGCYLEFAKLKFINIMHQSNIQ</sequence>
<reference evidence="2" key="1">
    <citation type="journal article" date="2015" name="Nat. Genet.">
        <title>The genome and transcriptome of the zoonotic hookworm Ancylostoma ceylanicum identify infection-specific gene families.</title>
        <authorList>
            <person name="Schwarz E.M."/>
            <person name="Hu Y."/>
            <person name="Antoshechkin I."/>
            <person name="Miller M.M."/>
            <person name="Sternberg P.W."/>
            <person name="Aroian R.V."/>
        </authorList>
    </citation>
    <scope>NUCLEOTIDE SEQUENCE</scope>
    <source>
        <strain evidence="2">HY135</strain>
    </source>
</reference>
<protein>
    <submittedName>
        <fullName evidence="1">Uncharacterized protein</fullName>
    </submittedName>
</protein>
<proteinExistence type="predicted"/>
<accession>A0A016TBI7</accession>
<gene>
    <name evidence="1" type="primary">Acey_s0118.g732</name>
    <name evidence="1" type="ORF">Y032_0118g732</name>
</gene>